<dbReference type="InterPro" id="IPR050570">
    <property type="entry name" value="Cell_wall_metabolism_enzyme"/>
</dbReference>
<dbReference type="InterPro" id="IPR011055">
    <property type="entry name" value="Dup_hybrid_motif"/>
</dbReference>
<dbReference type="CDD" id="cd12797">
    <property type="entry name" value="M23_peptidase"/>
    <property type="match status" value="1"/>
</dbReference>
<keyword evidence="1 2" id="KW-0732">Signal</keyword>
<feature type="domain" description="M23ase beta-sheet core" evidence="3">
    <location>
        <begin position="178"/>
        <end position="272"/>
    </location>
</feature>
<dbReference type="SUPFAM" id="SSF51261">
    <property type="entry name" value="Duplicated hybrid motif"/>
    <property type="match status" value="1"/>
</dbReference>
<dbReference type="PANTHER" id="PTHR21666">
    <property type="entry name" value="PEPTIDASE-RELATED"/>
    <property type="match status" value="1"/>
</dbReference>
<dbReference type="PANTHER" id="PTHR21666:SF289">
    <property type="entry name" value="L-ALA--D-GLU ENDOPEPTIDASE"/>
    <property type="match status" value="1"/>
</dbReference>
<feature type="chain" id="PRO_5033059202" evidence="2">
    <location>
        <begin position="17"/>
        <end position="286"/>
    </location>
</feature>
<dbReference type="GO" id="GO:0004222">
    <property type="term" value="F:metalloendopeptidase activity"/>
    <property type="evidence" value="ECO:0007669"/>
    <property type="project" value="TreeGrafter"/>
</dbReference>
<dbReference type="KEGG" id="sbal:HUE88_10810"/>
<evidence type="ECO:0000313" key="5">
    <source>
        <dbReference type="Proteomes" id="UP000593994"/>
    </source>
</evidence>
<evidence type="ECO:0000256" key="1">
    <source>
        <dbReference type="ARBA" id="ARBA00022729"/>
    </source>
</evidence>
<protein>
    <submittedName>
        <fullName evidence="4">M23 family metallopeptidase</fullName>
    </submittedName>
</protein>
<keyword evidence="5" id="KW-1185">Reference proteome</keyword>
<dbReference type="InterPro" id="IPR016047">
    <property type="entry name" value="M23ase_b-sheet_dom"/>
</dbReference>
<proteinExistence type="predicted"/>
<dbReference type="AlphaFoldDB" id="A0A7S7LUK1"/>
<evidence type="ECO:0000313" key="4">
    <source>
        <dbReference type="EMBL" id="QOY51590.1"/>
    </source>
</evidence>
<dbReference type="Proteomes" id="UP000593994">
    <property type="component" value="Chromosome"/>
</dbReference>
<gene>
    <name evidence="4" type="ORF">HUE88_10810</name>
</gene>
<evidence type="ECO:0000259" key="3">
    <source>
        <dbReference type="Pfam" id="PF01551"/>
    </source>
</evidence>
<dbReference type="RefSeq" id="WP_194368920.1">
    <property type="nucleotide sequence ID" value="NZ_CP054492.1"/>
</dbReference>
<feature type="signal peptide" evidence="2">
    <location>
        <begin position="1"/>
        <end position="16"/>
    </location>
</feature>
<accession>A0A7S7LUK1</accession>
<dbReference type="Pfam" id="PF01551">
    <property type="entry name" value="Peptidase_M23"/>
    <property type="match status" value="1"/>
</dbReference>
<dbReference type="EMBL" id="CP054492">
    <property type="protein sequence ID" value="QOY51590.1"/>
    <property type="molecule type" value="Genomic_DNA"/>
</dbReference>
<dbReference type="Gene3D" id="2.70.70.10">
    <property type="entry name" value="Glucose Permease (Domain IIA)"/>
    <property type="match status" value="1"/>
</dbReference>
<evidence type="ECO:0000256" key="2">
    <source>
        <dbReference type="SAM" id="SignalP"/>
    </source>
</evidence>
<organism evidence="4 5">
    <name type="scientific">Candidatus Sulfurimonas baltica</name>
    <dbReference type="NCBI Taxonomy" id="2740404"/>
    <lineage>
        <taxon>Bacteria</taxon>
        <taxon>Pseudomonadati</taxon>
        <taxon>Campylobacterota</taxon>
        <taxon>Epsilonproteobacteria</taxon>
        <taxon>Campylobacterales</taxon>
        <taxon>Sulfurimonadaceae</taxon>
        <taxon>Sulfurimonas</taxon>
    </lineage>
</organism>
<name>A0A7S7LUK1_9BACT</name>
<reference evidence="4 5" key="1">
    <citation type="submission" date="2020-05" db="EMBL/GenBank/DDBJ databases">
        <title>Sulfurimonas marisnigri, sp. nov., and Sulfurimonas baltica, sp. nov., manganese oxide reducing chemolithoautotrophs of the class Epsilonproteobacteria isolated from the pelagic redoxclines of the Black and Baltic Seas and emended description of the genus Sulfurimonas.</title>
        <authorList>
            <person name="Henkel J.V."/>
            <person name="Laudan C."/>
            <person name="Werner J."/>
            <person name="Neu T."/>
            <person name="Plewe S."/>
            <person name="Sproer C."/>
            <person name="Bunk B."/>
            <person name="Schulz-Vogt H.N."/>
        </authorList>
    </citation>
    <scope>NUCLEOTIDE SEQUENCE [LARGE SCALE GENOMIC DNA]</scope>
    <source>
        <strain evidence="4 5">GD2</strain>
    </source>
</reference>
<sequence length="286" mass="32381">MRLSFFLLFLTCSVFALNIDISNSTIANGKTALLEFKKEKNISYEKIVVDKKTYKIFDNPINSEMSYVLLPISYYEKPSKKKVELFYKEAKKQKTKTLFFKIEDAKYKKEKIKVDGSKVTLSKEDSKRASKEYAEAMQIYKTTNEKSYISQSFILPLNTKITSEFGKARVYNDSLKGYHSGTDFRAKVGTPLIACNDGLVVLATDRFYSGGSVIVDHGQGVYSCYYHMSKLDVQKGTIVKRGELLGLSGDSGRVTGPHLHFSFRVGGEQVDPLQLMKLINKNLLNK</sequence>